<dbReference type="Proteomes" id="UP000307968">
    <property type="component" value="Chromosome"/>
</dbReference>
<evidence type="ECO:0000313" key="12">
    <source>
        <dbReference type="Proteomes" id="UP000307968"/>
    </source>
</evidence>
<dbReference type="InterPro" id="IPR029025">
    <property type="entry name" value="T3SS_substrate_exporter_C"/>
</dbReference>
<organism evidence="11 12">
    <name type="scientific">Serratia rubidaea</name>
    <name type="common">Serratia marinorubra</name>
    <dbReference type="NCBI Taxonomy" id="61652"/>
    <lineage>
        <taxon>Bacteria</taxon>
        <taxon>Pseudomonadati</taxon>
        <taxon>Pseudomonadota</taxon>
        <taxon>Gammaproteobacteria</taxon>
        <taxon>Enterobacterales</taxon>
        <taxon>Yersiniaceae</taxon>
        <taxon>Serratia</taxon>
    </lineage>
</organism>
<evidence type="ECO:0000313" key="13">
    <source>
        <dbReference type="Proteomes" id="UP000624159"/>
    </source>
</evidence>
<feature type="transmembrane region" description="Helical" evidence="9">
    <location>
        <begin position="79"/>
        <end position="99"/>
    </location>
</feature>
<evidence type="ECO:0000256" key="6">
    <source>
        <dbReference type="ARBA" id="ARBA00023026"/>
    </source>
</evidence>
<keyword evidence="5 9" id="KW-1133">Transmembrane helix</keyword>
<keyword evidence="6" id="KW-0843">Virulence</keyword>
<dbReference type="InterPro" id="IPR006307">
    <property type="entry name" value="BsaZ-like"/>
</dbReference>
<dbReference type="AlphaFoldDB" id="A0A4U9HRY2"/>
<keyword evidence="7 9" id="KW-0472">Membrane</keyword>
<reference evidence="11 12" key="1">
    <citation type="submission" date="2019-05" db="EMBL/GenBank/DDBJ databases">
        <authorList>
            <consortium name="Pathogen Informatics"/>
        </authorList>
    </citation>
    <scope>NUCLEOTIDE SEQUENCE [LARGE SCALE GENOMIC DNA]</scope>
    <source>
        <strain evidence="11 12">NCTC12971</strain>
    </source>
</reference>
<evidence type="ECO:0000256" key="8">
    <source>
        <dbReference type="SAM" id="MobiDB-lite"/>
    </source>
</evidence>
<evidence type="ECO:0000256" key="7">
    <source>
        <dbReference type="ARBA" id="ARBA00023136"/>
    </source>
</evidence>
<accession>A0A4U9HRY2</accession>
<dbReference type="SUPFAM" id="SSF160544">
    <property type="entry name" value="EscU C-terminal domain-like"/>
    <property type="match status" value="1"/>
</dbReference>
<name>A0A4U9HRY2_SERRU</name>
<dbReference type="Pfam" id="PF01312">
    <property type="entry name" value="Bac_export_2"/>
    <property type="match status" value="1"/>
</dbReference>
<dbReference type="GO" id="GO:0009306">
    <property type="term" value="P:protein secretion"/>
    <property type="evidence" value="ECO:0007669"/>
    <property type="project" value="InterPro"/>
</dbReference>
<dbReference type="GO" id="GO:0005886">
    <property type="term" value="C:plasma membrane"/>
    <property type="evidence" value="ECO:0007669"/>
    <property type="project" value="UniProtKB-SubCell"/>
</dbReference>
<evidence type="ECO:0000256" key="5">
    <source>
        <dbReference type="ARBA" id="ARBA00022989"/>
    </source>
</evidence>
<dbReference type="Gene3D" id="3.40.1690.10">
    <property type="entry name" value="secretion proteins EscU"/>
    <property type="match status" value="1"/>
</dbReference>
<keyword evidence="4 9" id="KW-0812">Transmembrane</keyword>
<proteinExistence type="inferred from homology"/>
<feature type="region of interest" description="Disordered" evidence="8">
    <location>
        <begin position="1"/>
        <end position="21"/>
    </location>
</feature>
<dbReference type="NCBIfam" id="TIGR01404">
    <property type="entry name" value="FlhB_rel_III"/>
    <property type="match status" value="1"/>
</dbReference>
<dbReference type="InterPro" id="IPR006135">
    <property type="entry name" value="T3SS_substrate_exporter"/>
</dbReference>
<evidence type="ECO:0000256" key="3">
    <source>
        <dbReference type="ARBA" id="ARBA00022475"/>
    </source>
</evidence>
<dbReference type="EMBL" id="JADULK010000005">
    <property type="protein sequence ID" value="MBH1930335.1"/>
    <property type="molecule type" value="Genomic_DNA"/>
</dbReference>
<feature type="transmembrane region" description="Helical" evidence="9">
    <location>
        <begin position="137"/>
        <end position="158"/>
    </location>
</feature>
<dbReference type="PRINTS" id="PR00950">
    <property type="entry name" value="TYPE3IMSPROT"/>
</dbReference>
<dbReference type="PANTHER" id="PTHR30531">
    <property type="entry name" value="FLAGELLAR BIOSYNTHETIC PROTEIN FLHB"/>
    <property type="match status" value="1"/>
</dbReference>
<comment type="subcellular location">
    <subcellularLocation>
        <location evidence="1">Cell membrane</location>
        <topology evidence="1">Multi-pass membrane protein</topology>
    </subcellularLocation>
</comment>
<comment type="similarity">
    <text evidence="2">Belongs to the type III secretion exporter family.</text>
</comment>
<evidence type="ECO:0000256" key="1">
    <source>
        <dbReference type="ARBA" id="ARBA00004651"/>
    </source>
</evidence>
<dbReference type="GeneID" id="61762796"/>
<sequence length="364" mass="41287">MSEKTEQATPQKLQESRKKGQVGQSQDIPKLLISIGILEAIFALVEDGMQRMESMMLLPLLRLRDPFGHAMEEVLSDSLLVLALFSAIVCSIALLLRVLGGWIQFGPLFSVEALLPKPESLNPVNHFKNMFSGRQMAQLLTSIIKAAAIGLVLWLSLAPEMGNLARLAQSTLDGFWHGVLQLFISCARRVLLVLLALSLMDFGVQRFFFLKQQRMSHEDIRNEYKQNEGDPHMKGHRRQVAQDILNEEPSAARNVAVEEADVLLVNPTHYAVGLYYRPGETPLPRLVFKAHGDDAHYLVDQAQRAHIPVVRYIWLTRTLYRTTPEGSWIPRETLKAVAQVYRLLRELEDSYLNEVIELEEEPFP</sequence>
<evidence type="ECO:0000313" key="10">
    <source>
        <dbReference type="EMBL" id="MBH1930335.1"/>
    </source>
</evidence>
<evidence type="ECO:0000256" key="2">
    <source>
        <dbReference type="ARBA" id="ARBA00010690"/>
    </source>
</evidence>
<evidence type="ECO:0000256" key="4">
    <source>
        <dbReference type="ARBA" id="ARBA00022692"/>
    </source>
</evidence>
<reference evidence="10 13" key="2">
    <citation type="submission" date="2020-11" db="EMBL/GenBank/DDBJ databases">
        <title>Enhanced detection system for hospital associated transmission using whole genome sequencing surveillance.</title>
        <authorList>
            <person name="Harrison L.H."/>
            <person name="Van Tyne D."/>
            <person name="Marsh J.W."/>
            <person name="Griffith M.P."/>
            <person name="Snyder D.J."/>
            <person name="Cooper V.S."/>
            <person name="Mustapha M."/>
        </authorList>
    </citation>
    <scope>NUCLEOTIDE SEQUENCE [LARGE SCALE GENOMIC DNA]</scope>
    <source>
        <strain evidence="10 13">SER00230</strain>
    </source>
</reference>
<dbReference type="PANTHER" id="PTHR30531:SF14">
    <property type="entry name" value="SURFACE PRESENTATION OF ANTIGENS PROTEIN SPAS"/>
    <property type="match status" value="1"/>
</dbReference>
<keyword evidence="13" id="KW-1185">Reference proteome</keyword>
<dbReference type="Proteomes" id="UP000624159">
    <property type="component" value="Unassembled WGS sequence"/>
</dbReference>
<keyword evidence="3" id="KW-1003">Cell membrane</keyword>
<feature type="transmembrane region" description="Helical" evidence="9">
    <location>
        <begin position="178"/>
        <end position="204"/>
    </location>
</feature>
<evidence type="ECO:0000313" key="11">
    <source>
        <dbReference type="EMBL" id="VTP67147.1"/>
    </source>
</evidence>
<evidence type="ECO:0000256" key="9">
    <source>
        <dbReference type="SAM" id="Phobius"/>
    </source>
</evidence>
<dbReference type="EMBL" id="LR590463">
    <property type="protein sequence ID" value="VTP67147.1"/>
    <property type="molecule type" value="Genomic_DNA"/>
</dbReference>
<dbReference type="RefSeq" id="WP_015673949.1">
    <property type="nucleotide sequence ID" value="NZ_CAMIPJ010000008.1"/>
</dbReference>
<protein>
    <submittedName>
        <fullName evidence="10">Type III secretion system export apparatus subunit SctU</fullName>
    </submittedName>
    <submittedName>
        <fullName evidence="11">Yop proteins translocation protein U</fullName>
    </submittedName>
</protein>
<gene>
    <name evidence="11" type="primary">yscU</name>
    <name evidence="10" type="synonym">sctU</name>
    <name evidence="10" type="ORF">I5U13_11780</name>
    <name evidence="11" type="ORF">NCTC12971_04960</name>
</gene>